<dbReference type="RefSeq" id="WP_237868528.1">
    <property type="nucleotide sequence ID" value="NZ_JAKLTR010000002.1"/>
</dbReference>
<evidence type="ECO:0000256" key="3">
    <source>
        <dbReference type="ARBA" id="ARBA00023082"/>
    </source>
</evidence>
<dbReference type="SUPFAM" id="SSF88659">
    <property type="entry name" value="Sigma3 and sigma4 domains of RNA polymerase sigma factors"/>
    <property type="match status" value="1"/>
</dbReference>
<dbReference type="InterPro" id="IPR013324">
    <property type="entry name" value="RNA_pol_sigma_r3/r4-like"/>
</dbReference>
<reference evidence="7" key="1">
    <citation type="submission" date="2022-01" db="EMBL/GenBank/DDBJ databases">
        <authorList>
            <person name="Jo J.-H."/>
            <person name="Im W.-T."/>
        </authorList>
    </citation>
    <scope>NUCLEOTIDE SEQUENCE</scope>
    <source>
        <strain evidence="7">NA20</strain>
    </source>
</reference>
<comment type="similarity">
    <text evidence="1">Belongs to the sigma-70 factor family. ECF subfamily.</text>
</comment>
<dbReference type="Gene3D" id="1.10.10.10">
    <property type="entry name" value="Winged helix-like DNA-binding domain superfamily/Winged helix DNA-binding domain"/>
    <property type="match status" value="1"/>
</dbReference>
<keyword evidence="2" id="KW-0805">Transcription regulation</keyword>
<dbReference type="EMBL" id="JAKLTR010000002">
    <property type="protein sequence ID" value="MCG2613299.1"/>
    <property type="molecule type" value="Genomic_DNA"/>
</dbReference>
<protein>
    <submittedName>
        <fullName evidence="7">RNA polymerase sigma-70 factor</fullName>
    </submittedName>
</protein>
<organism evidence="7 8">
    <name type="scientific">Terrimonas ginsenosidimutans</name>
    <dbReference type="NCBI Taxonomy" id="2908004"/>
    <lineage>
        <taxon>Bacteria</taxon>
        <taxon>Pseudomonadati</taxon>
        <taxon>Bacteroidota</taxon>
        <taxon>Chitinophagia</taxon>
        <taxon>Chitinophagales</taxon>
        <taxon>Chitinophagaceae</taxon>
        <taxon>Terrimonas</taxon>
    </lineage>
</organism>
<evidence type="ECO:0000259" key="6">
    <source>
        <dbReference type="Pfam" id="PF08281"/>
    </source>
</evidence>
<dbReference type="InterPro" id="IPR007627">
    <property type="entry name" value="RNA_pol_sigma70_r2"/>
</dbReference>
<evidence type="ECO:0000256" key="4">
    <source>
        <dbReference type="ARBA" id="ARBA00023163"/>
    </source>
</evidence>
<name>A0ABS9KLU7_9BACT</name>
<dbReference type="InterPro" id="IPR013249">
    <property type="entry name" value="RNA_pol_sigma70_r4_t2"/>
</dbReference>
<dbReference type="InterPro" id="IPR014284">
    <property type="entry name" value="RNA_pol_sigma-70_dom"/>
</dbReference>
<dbReference type="SUPFAM" id="SSF88946">
    <property type="entry name" value="Sigma2 domain of RNA polymerase sigma factors"/>
    <property type="match status" value="1"/>
</dbReference>
<gene>
    <name evidence="7" type="ORF">LZZ85_03370</name>
</gene>
<dbReference type="Proteomes" id="UP001165367">
    <property type="component" value="Unassembled WGS sequence"/>
</dbReference>
<dbReference type="Gene3D" id="1.10.1740.10">
    <property type="match status" value="1"/>
</dbReference>
<feature type="domain" description="RNA polymerase sigma-70 region 2" evidence="5">
    <location>
        <begin position="6"/>
        <end position="71"/>
    </location>
</feature>
<dbReference type="Pfam" id="PF04542">
    <property type="entry name" value="Sigma70_r2"/>
    <property type="match status" value="1"/>
</dbReference>
<dbReference type="Pfam" id="PF08281">
    <property type="entry name" value="Sigma70_r4_2"/>
    <property type="match status" value="1"/>
</dbReference>
<evidence type="ECO:0000259" key="5">
    <source>
        <dbReference type="Pfam" id="PF04542"/>
    </source>
</evidence>
<evidence type="ECO:0000313" key="8">
    <source>
        <dbReference type="Proteomes" id="UP001165367"/>
    </source>
</evidence>
<keyword evidence="4" id="KW-0804">Transcription</keyword>
<dbReference type="NCBIfam" id="TIGR02985">
    <property type="entry name" value="Sig70_bacteroi1"/>
    <property type="match status" value="1"/>
</dbReference>
<evidence type="ECO:0000256" key="1">
    <source>
        <dbReference type="ARBA" id="ARBA00010641"/>
    </source>
</evidence>
<dbReference type="PANTHER" id="PTHR43133">
    <property type="entry name" value="RNA POLYMERASE ECF-TYPE SIGMA FACTO"/>
    <property type="match status" value="1"/>
</dbReference>
<evidence type="ECO:0000313" key="7">
    <source>
        <dbReference type="EMBL" id="MCG2613299.1"/>
    </source>
</evidence>
<feature type="domain" description="RNA polymerase sigma factor 70 region 4 type 2" evidence="6">
    <location>
        <begin position="100"/>
        <end position="149"/>
    </location>
</feature>
<comment type="caution">
    <text evidence="7">The sequence shown here is derived from an EMBL/GenBank/DDBJ whole genome shotgun (WGS) entry which is preliminary data.</text>
</comment>
<proteinExistence type="inferred from homology"/>
<dbReference type="InterPro" id="IPR013325">
    <property type="entry name" value="RNA_pol_sigma_r2"/>
</dbReference>
<sequence>MFREFYVRHALQLTNQAYRIVMDEEQAKDLVQEVFLQLYIKAESLPEELNPGAYLNTSIRNRSLNILRDKRLQQQHHRHLAMEMREQEKKPLFETLELRMQLNNSMNALQGKSRDVFFLRHYENKSHREIANIMGISKRTVEKHISKAVHQMREDLGENNINS</sequence>
<dbReference type="InterPro" id="IPR014327">
    <property type="entry name" value="RNA_pol_sigma70_bacteroid"/>
</dbReference>
<dbReference type="CDD" id="cd06171">
    <property type="entry name" value="Sigma70_r4"/>
    <property type="match status" value="1"/>
</dbReference>
<keyword evidence="8" id="KW-1185">Reference proteome</keyword>
<dbReference type="InterPro" id="IPR036388">
    <property type="entry name" value="WH-like_DNA-bd_sf"/>
</dbReference>
<dbReference type="PANTHER" id="PTHR43133:SF46">
    <property type="entry name" value="RNA POLYMERASE SIGMA-70 FACTOR ECF SUBFAMILY"/>
    <property type="match status" value="1"/>
</dbReference>
<dbReference type="NCBIfam" id="TIGR02937">
    <property type="entry name" value="sigma70-ECF"/>
    <property type="match status" value="1"/>
</dbReference>
<evidence type="ECO:0000256" key="2">
    <source>
        <dbReference type="ARBA" id="ARBA00023015"/>
    </source>
</evidence>
<dbReference type="InterPro" id="IPR039425">
    <property type="entry name" value="RNA_pol_sigma-70-like"/>
</dbReference>
<keyword evidence="3" id="KW-0731">Sigma factor</keyword>
<accession>A0ABS9KLU7</accession>